<proteinExistence type="predicted"/>
<feature type="domain" description="Polymerase nucleotidyl transferase" evidence="2">
    <location>
        <begin position="82"/>
        <end position="146"/>
    </location>
</feature>
<accession>A0A078A4P1</accession>
<dbReference type="GO" id="GO:0016779">
    <property type="term" value="F:nucleotidyltransferase activity"/>
    <property type="evidence" value="ECO:0007669"/>
    <property type="project" value="InterPro"/>
</dbReference>
<dbReference type="Pfam" id="PF01909">
    <property type="entry name" value="NTP_transf_2"/>
    <property type="match status" value="1"/>
</dbReference>
<dbReference type="PANTHER" id="PTHR12271">
    <property type="entry name" value="POLY A POLYMERASE CID PAP -RELATED"/>
    <property type="match status" value="1"/>
</dbReference>
<dbReference type="InterPro" id="IPR002934">
    <property type="entry name" value="Polymerase_NTP_transf_dom"/>
</dbReference>
<dbReference type="InterPro" id="IPR043519">
    <property type="entry name" value="NT_sf"/>
</dbReference>
<dbReference type="GO" id="GO:0031123">
    <property type="term" value="P:RNA 3'-end processing"/>
    <property type="evidence" value="ECO:0007669"/>
    <property type="project" value="TreeGrafter"/>
</dbReference>
<dbReference type="InParanoid" id="A0A078A4P1"/>
<dbReference type="Gene3D" id="3.30.460.10">
    <property type="entry name" value="Beta Polymerase, domain 2"/>
    <property type="match status" value="1"/>
</dbReference>
<dbReference type="Proteomes" id="UP000039865">
    <property type="component" value="Unassembled WGS sequence"/>
</dbReference>
<evidence type="ECO:0000313" key="4">
    <source>
        <dbReference type="Proteomes" id="UP000039865"/>
    </source>
</evidence>
<reference evidence="3 4" key="1">
    <citation type="submission" date="2014-06" db="EMBL/GenBank/DDBJ databases">
        <authorList>
            <person name="Swart Estienne"/>
        </authorList>
    </citation>
    <scope>NUCLEOTIDE SEQUENCE [LARGE SCALE GENOMIC DNA]</scope>
    <source>
        <strain evidence="3 4">130c</strain>
    </source>
</reference>
<dbReference type="SUPFAM" id="SSF81301">
    <property type="entry name" value="Nucleotidyltransferase"/>
    <property type="match status" value="1"/>
</dbReference>
<dbReference type="AlphaFoldDB" id="A0A078A4P1"/>
<sequence>MQHNLIKPQIKQQNSMPSDTQLVTQSPVLHNQQQNIQRSHSSNDVQTNQLQSKLDEIIPYLYFNQSVAQKLEEVYIKIAEVINQELSEKYKNSYEIVLYGSAVTGLSLPYDSDLDIAILFEDLEINHIIILNQIRMKLIQPYYLKRYDQIKILEMKSGVMLSLFDKINKMRIEIQVNKYCELMNSQLIQTYAKIDSRFFQLVLLLKKWNRNKFSNKVMRLNSYSFVLMAIARMQFLGQLPYLQKHREQDKVIMNYQKCLVKDQKCIFNKIYSTNIAFESDLNVIAQNFQPSKNLSTGKHYTLAELLVDFYSYLIDLLGQINTQVVQITYDTNEINNNFNRNLDLKQIKQIIEDKYNQQQQNNDSYVQNNVLKNLESYSLMILDPFDRTYNPAKSLFKRRDQEIKYLKELKQTLQNLQQQNIFDFK</sequence>
<gene>
    <name evidence="3" type="primary">Contig6759.g7231</name>
    <name evidence="3" type="ORF">STYLEM_6106</name>
</gene>
<evidence type="ECO:0000256" key="1">
    <source>
        <dbReference type="SAM" id="MobiDB-lite"/>
    </source>
</evidence>
<dbReference type="PANTHER" id="PTHR12271:SF40">
    <property type="entry name" value="POLY(A) RNA POLYMERASE GLD2"/>
    <property type="match status" value="1"/>
</dbReference>
<evidence type="ECO:0000259" key="2">
    <source>
        <dbReference type="Pfam" id="PF01909"/>
    </source>
</evidence>
<organism evidence="3 4">
    <name type="scientific">Stylonychia lemnae</name>
    <name type="common">Ciliate</name>
    <dbReference type="NCBI Taxonomy" id="5949"/>
    <lineage>
        <taxon>Eukaryota</taxon>
        <taxon>Sar</taxon>
        <taxon>Alveolata</taxon>
        <taxon>Ciliophora</taxon>
        <taxon>Intramacronucleata</taxon>
        <taxon>Spirotrichea</taxon>
        <taxon>Stichotrichia</taxon>
        <taxon>Sporadotrichida</taxon>
        <taxon>Oxytrichidae</taxon>
        <taxon>Stylonychinae</taxon>
        <taxon>Stylonychia</taxon>
    </lineage>
</organism>
<keyword evidence="4" id="KW-1185">Reference proteome</keyword>
<feature type="compositionally biased region" description="Polar residues" evidence="1">
    <location>
        <begin position="10"/>
        <end position="21"/>
    </location>
</feature>
<name>A0A078A4P1_STYLE</name>
<protein>
    <submittedName>
        <fullName evidence="3">Poly rna polymerase gld-2-like protein a</fullName>
    </submittedName>
</protein>
<dbReference type="Gene3D" id="1.10.1410.10">
    <property type="match status" value="1"/>
</dbReference>
<dbReference type="SUPFAM" id="SSF81631">
    <property type="entry name" value="PAP/OAS1 substrate-binding domain"/>
    <property type="match status" value="1"/>
</dbReference>
<feature type="region of interest" description="Disordered" evidence="1">
    <location>
        <begin position="1"/>
        <end position="21"/>
    </location>
</feature>
<evidence type="ECO:0000313" key="3">
    <source>
        <dbReference type="EMBL" id="CDW77137.1"/>
    </source>
</evidence>
<dbReference type="OrthoDB" id="420381at2759"/>
<dbReference type="EMBL" id="CCKQ01005866">
    <property type="protein sequence ID" value="CDW77137.1"/>
    <property type="molecule type" value="Genomic_DNA"/>
</dbReference>